<dbReference type="CDD" id="cd17502">
    <property type="entry name" value="MFS_Azr1_MDR_like"/>
    <property type="match status" value="1"/>
</dbReference>
<feature type="domain" description="Major facilitator superfamily (MFS) profile" evidence="8">
    <location>
        <begin position="78"/>
        <end position="574"/>
    </location>
</feature>
<feature type="transmembrane region" description="Helical" evidence="7">
    <location>
        <begin position="443"/>
        <end position="464"/>
    </location>
</feature>
<evidence type="ECO:0000256" key="2">
    <source>
        <dbReference type="ARBA" id="ARBA00007520"/>
    </source>
</evidence>
<evidence type="ECO:0000259" key="8">
    <source>
        <dbReference type="PROSITE" id="PS50850"/>
    </source>
</evidence>
<feature type="transmembrane region" description="Helical" evidence="7">
    <location>
        <begin position="206"/>
        <end position="226"/>
    </location>
</feature>
<dbReference type="InterPro" id="IPR011701">
    <property type="entry name" value="MFS"/>
</dbReference>
<feature type="transmembrane region" description="Helical" evidence="7">
    <location>
        <begin position="278"/>
        <end position="300"/>
    </location>
</feature>
<comment type="subcellular location">
    <subcellularLocation>
        <location evidence="1">Membrane</location>
        <topology evidence="1">Multi-pass membrane protein</topology>
    </subcellularLocation>
</comment>
<keyword evidence="5 7" id="KW-0472">Membrane</keyword>
<evidence type="ECO:0000256" key="7">
    <source>
        <dbReference type="SAM" id="Phobius"/>
    </source>
</evidence>
<dbReference type="PANTHER" id="PTHR23501">
    <property type="entry name" value="MAJOR FACILITATOR SUPERFAMILY"/>
    <property type="match status" value="1"/>
</dbReference>
<comment type="similarity">
    <text evidence="2">Belongs to the major facilitator superfamily. TCR/Tet family.</text>
</comment>
<accession>A0A370TT40</accession>
<dbReference type="OrthoDB" id="10021397at2759"/>
<dbReference type="Pfam" id="PF07690">
    <property type="entry name" value="MFS_1"/>
    <property type="match status" value="1"/>
</dbReference>
<organism evidence="9 10">
    <name type="scientific">Venustampulla echinocandica</name>
    <dbReference type="NCBI Taxonomy" id="2656787"/>
    <lineage>
        <taxon>Eukaryota</taxon>
        <taxon>Fungi</taxon>
        <taxon>Dikarya</taxon>
        <taxon>Ascomycota</taxon>
        <taxon>Pezizomycotina</taxon>
        <taxon>Leotiomycetes</taxon>
        <taxon>Helotiales</taxon>
        <taxon>Pleuroascaceae</taxon>
        <taxon>Venustampulla</taxon>
    </lineage>
</organism>
<feature type="transmembrane region" description="Helical" evidence="7">
    <location>
        <begin position="75"/>
        <end position="100"/>
    </location>
</feature>
<feature type="region of interest" description="Disordered" evidence="6">
    <location>
        <begin position="1"/>
        <end position="34"/>
    </location>
</feature>
<dbReference type="Proteomes" id="UP000254866">
    <property type="component" value="Unassembled WGS sequence"/>
</dbReference>
<dbReference type="PROSITE" id="PS50850">
    <property type="entry name" value="MFS"/>
    <property type="match status" value="1"/>
</dbReference>
<dbReference type="GO" id="GO:0022857">
    <property type="term" value="F:transmembrane transporter activity"/>
    <property type="evidence" value="ECO:0007669"/>
    <property type="project" value="InterPro"/>
</dbReference>
<comment type="caution">
    <text evidence="9">The sequence shown here is derived from an EMBL/GenBank/DDBJ whole genome shotgun (WGS) entry which is preliminary data.</text>
</comment>
<keyword evidence="3 7" id="KW-0812">Transmembrane</keyword>
<feature type="transmembrane region" description="Helical" evidence="7">
    <location>
        <begin position="353"/>
        <end position="374"/>
    </location>
</feature>
<evidence type="ECO:0000256" key="5">
    <source>
        <dbReference type="ARBA" id="ARBA00023136"/>
    </source>
</evidence>
<proteinExistence type="inferred from homology"/>
<protein>
    <recommendedName>
        <fullName evidence="8">Major facilitator superfamily (MFS) profile domain-containing protein</fullName>
    </recommendedName>
</protein>
<evidence type="ECO:0000256" key="4">
    <source>
        <dbReference type="ARBA" id="ARBA00022989"/>
    </source>
</evidence>
<evidence type="ECO:0000313" key="10">
    <source>
        <dbReference type="Proteomes" id="UP000254866"/>
    </source>
</evidence>
<dbReference type="Gene3D" id="1.20.1250.20">
    <property type="entry name" value="MFS general substrate transporter like domains"/>
    <property type="match status" value="2"/>
</dbReference>
<dbReference type="RefSeq" id="XP_031871352.1">
    <property type="nucleotide sequence ID" value="XM_032011659.1"/>
</dbReference>
<gene>
    <name evidence="9" type="ORF">BP5553_03036</name>
</gene>
<keyword evidence="4 7" id="KW-1133">Transmembrane helix</keyword>
<feature type="transmembrane region" description="Helical" evidence="7">
    <location>
        <begin position="476"/>
        <end position="500"/>
    </location>
</feature>
<evidence type="ECO:0000256" key="1">
    <source>
        <dbReference type="ARBA" id="ARBA00004141"/>
    </source>
</evidence>
<dbReference type="EMBL" id="NPIC01000002">
    <property type="protein sequence ID" value="RDL38696.1"/>
    <property type="molecule type" value="Genomic_DNA"/>
</dbReference>
<feature type="transmembrane region" description="Helical" evidence="7">
    <location>
        <begin position="312"/>
        <end position="332"/>
    </location>
</feature>
<evidence type="ECO:0000256" key="6">
    <source>
        <dbReference type="SAM" id="MobiDB-lite"/>
    </source>
</evidence>
<evidence type="ECO:0000256" key="3">
    <source>
        <dbReference type="ARBA" id="ARBA00022692"/>
    </source>
</evidence>
<dbReference type="FunFam" id="1.20.1250.20:FF:000196">
    <property type="entry name" value="MFS toxin efflux pump (AflT)"/>
    <property type="match status" value="1"/>
</dbReference>
<name>A0A370TT40_9HELO</name>
<dbReference type="GeneID" id="43595885"/>
<dbReference type="InterPro" id="IPR036259">
    <property type="entry name" value="MFS_trans_sf"/>
</dbReference>
<dbReference type="AlphaFoldDB" id="A0A370TT40"/>
<keyword evidence="10" id="KW-1185">Reference proteome</keyword>
<reference evidence="9 10" key="1">
    <citation type="journal article" date="2018" name="IMA Fungus">
        <title>IMA Genome-F 9: Draft genome sequence of Annulohypoxylon stygium, Aspergillus mulundensis, Berkeleyomyces basicola (syn. Thielaviopsis basicola), Ceratocystis smalleyi, two Cercospora beticola strains, Coleophoma cylindrospora, Fusarium fracticaudum, Phialophora cf. hyalina, and Morchella septimelata.</title>
        <authorList>
            <person name="Wingfield B.D."/>
            <person name="Bills G.F."/>
            <person name="Dong Y."/>
            <person name="Huang W."/>
            <person name="Nel W.J."/>
            <person name="Swalarsk-Parry B.S."/>
            <person name="Vaghefi N."/>
            <person name="Wilken P.M."/>
            <person name="An Z."/>
            <person name="de Beer Z.W."/>
            <person name="De Vos L."/>
            <person name="Chen L."/>
            <person name="Duong T.A."/>
            <person name="Gao Y."/>
            <person name="Hammerbacher A."/>
            <person name="Kikkert J.R."/>
            <person name="Li Y."/>
            <person name="Li H."/>
            <person name="Li K."/>
            <person name="Li Q."/>
            <person name="Liu X."/>
            <person name="Ma X."/>
            <person name="Naidoo K."/>
            <person name="Pethybridge S.J."/>
            <person name="Sun J."/>
            <person name="Steenkamp E.T."/>
            <person name="van der Nest M.A."/>
            <person name="van Wyk S."/>
            <person name="Wingfield M.J."/>
            <person name="Xiong C."/>
            <person name="Yue Q."/>
            <person name="Zhang X."/>
        </authorList>
    </citation>
    <scope>NUCLEOTIDE SEQUENCE [LARGE SCALE GENOMIC DNA]</scope>
    <source>
        <strain evidence="9 10">BP 5553</strain>
    </source>
</reference>
<dbReference type="PANTHER" id="PTHR23501:SF193">
    <property type="entry name" value="MULTIDRUG TRANSPORTER, PUTATIVE (AFU_ORTHOLOGUE AFUA_8G00940)-RELATED"/>
    <property type="match status" value="1"/>
</dbReference>
<feature type="transmembrane region" description="Helical" evidence="7">
    <location>
        <begin position="547"/>
        <end position="568"/>
    </location>
</feature>
<sequence>MEEGKPNPSPDGTPEAADAHEGRTKEPKHIGTKEVVVSPSIADPDNKAAAISIDTDDHGYLTGIKRTGELTGIKLTVIIAALSVTSFLLLLDMSIVSTAVPRITSDFHSLTDIGWYGSAYLLSRIQHCYDLFQKEANNLESSCALQPMTGKIFSQFDSKLGSLLSAVATSSNIFIVGRAVAGMGASGLSNGGLTIIALSIPLQKRAVYMGILMGISQLGVLFGPLLGGALTEHASWRWCFYINLPAGALAAIFLFFIRIPSHHTKRTDKPSFRSILKSLDLVGFILFAPAAIMFLLALQWGGNTYKWDSATIIGLFCGSAATVVVFIGWEYTRGDSAMIPLSMVKKRPIASSCMVQLFQFGSMLSTSYYLAIYFQAVRGFAPTLSGVYMLPSILSQLMLGIVSGILVGRLGYYLPFIIFGTGLTSIGSGLMSTLTPTSATGAWIGYQIISGAGRGGGLQMPILAIQSNLKPQEIPVGMGLGIFCQSIGGALFLSFAQTIFSTSLVDALPDFAPEVDAQAVINAGAAGARDIVSKALLPGVLLAYNQAVSHVFYLAAGASAVAFVFSWGMGWKSVKKAKVVTPAAE</sequence>
<dbReference type="PRINTS" id="PR01036">
    <property type="entry name" value="TCRTETB"/>
</dbReference>
<feature type="transmembrane region" description="Helical" evidence="7">
    <location>
        <begin position="238"/>
        <end position="257"/>
    </location>
</feature>
<evidence type="ECO:0000313" key="9">
    <source>
        <dbReference type="EMBL" id="RDL38696.1"/>
    </source>
</evidence>
<dbReference type="InterPro" id="IPR020846">
    <property type="entry name" value="MFS_dom"/>
</dbReference>
<dbReference type="SUPFAM" id="SSF103473">
    <property type="entry name" value="MFS general substrate transporter"/>
    <property type="match status" value="2"/>
</dbReference>
<dbReference type="GO" id="GO:0005886">
    <property type="term" value="C:plasma membrane"/>
    <property type="evidence" value="ECO:0007669"/>
    <property type="project" value="TreeGrafter"/>
</dbReference>
<feature type="transmembrane region" description="Helical" evidence="7">
    <location>
        <begin position="412"/>
        <end position="431"/>
    </location>
</feature>
<feature type="compositionally biased region" description="Basic and acidic residues" evidence="6">
    <location>
        <begin position="17"/>
        <end position="32"/>
    </location>
</feature>
<feature type="transmembrane region" description="Helical" evidence="7">
    <location>
        <begin position="386"/>
        <end position="407"/>
    </location>
</feature>